<dbReference type="GO" id="GO:0070402">
    <property type="term" value="F:NADPH binding"/>
    <property type="evidence" value="ECO:0007669"/>
    <property type="project" value="TreeGrafter"/>
</dbReference>
<dbReference type="RefSeq" id="WP_011243608.1">
    <property type="nucleotide sequence ID" value="NC_006576.1"/>
</dbReference>
<feature type="domain" description="Enoyl reductase (ER)" evidence="3">
    <location>
        <begin position="15"/>
        <end position="334"/>
    </location>
</feature>
<evidence type="ECO:0000259" key="3">
    <source>
        <dbReference type="SMART" id="SM00829"/>
    </source>
</evidence>
<dbReference type="SMART" id="SM00829">
    <property type="entry name" value="PKS_ER"/>
    <property type="match status" value="1"/>
</dbReference>
<reference evidence="4 5" key="1">
    <citation type="journal article" date="2007" name="Photosyn. Res.">
        <title>Complete nucleotide sequence of the freshwater unicellular cyanobacterium Synechococcus elongatus PCC 6301 chromosome: gene content and organization.</title>
        <authorList>
            <person name="Sugita C."/>
            <person name="Ogata K."/>
            <person name="Shikata M."/>
            <person name="Jikuya H."/>
            <person name="Takano J."/>
            <person name="Furumichi M."/>
            <person name="Kanehisa M."/>
            <person name="Omata T."/>
            <person name="Sugiura M."/>
            <person name="Sugita M."/>
        </authorList>
    </citation>
    <scope>NUCLEOTIDE SEQUENCE [LARGE SCALE GENOMIC DNA]</scope>
    <source>
        <strain evidence="5">ATCC 27144 / PCC 6301 / SAUG 1402/1</strain>
    </source>
</reference>
<dbReference type="KEGG" id="syc:syc1296_d"/>
<dbReference type="Proteomes" id="UP000001175">
    <property type="component" value="Chromosome"/>
</dbReference>
<dbReference type="Gene3D" id="3.40.50.720">
    <property type="entry name" value="NAD(P)-binding Rossmann-like Domain"/>
    <property type="match status" value="1"/>
</dbReference>
<keyword evidence="1" id="KW-0521">NADP</keyword>
<protein>
    <submittedName>
        <fullName evidence="4">Putative zinc-binding oxidoreductase</fullName>
    </submittedName>
</protein>
<evidence type="ECO:0000313" key="5">
    <source>
        <dbReference type="Proteomes" id="UP000001175"/>
    </source>
</evidence>
<sequence>MMSNTMRAVVLEMPGGPEQLQLQSLPWPAIAHPSEVLVQLQAAGLNPIDTKLRQRGSFDPDRRPAILGCDGAGWVAAVGSAVDRFAVGDAVYFCHGGLGLEPGTYADYAVVDQAWLAPKPERLSFVEAAGVPLALITAWEAPYDRGRLQAAQTVLIHAGAGGVGHLAIQLAKLRGARVATTVSTPEKAAIAGHYGADFVIPYRDRDWVAAVLDWTDGKGVDLAFDTVGGAVLEQTFPAVRLYGDLVTILAPDAATNWKVARDRNLRISLELMLTPQLQRVTEARQHQTQILTTASRWFDQEQLHIHIGQVLPISEISQAHQFLERQQGAGKIVIDLTA</sequence>
<evidence type="ECO:0000256" key="1">
    <source>
        <dbReference type="ARBA" id="ARBA00022857"/>
    </source>
</evidence>
<dbReference type="InterPro" id="IPR013154">
    <property type="entry name" value="ADH-like_N"/>
</dbReference>
<dbReference type="Pfam" id="PF08240">
    <property type="entry name" value="ADH_N"/>
    <property type="match status" value="1"/>
</dbReference>
<dbReference type="GO" id="GO:0016651">
    <property type="term" value="F:oxidoreductase activity, acting on NAD(P)H"/>
    <property type="evidence" value="ECO:0007669"/>
    <property type="project" value="TreeGrafter"/>
</dbReference>
<dbReference type="InterPro" id="IPR011032">
    <property type="entry name" value="GroES-like_sf"/>
</dbReference>
<dbReference type="eggNOG" id="COG0604">
    <property type="taxonomic scope" value="Bacteria"/>
</dbReference>
<organism evidence="4 5">
    <name type="scientific">Synechococcus sp. (strain ATCC 27144 / PCC 6301 / SAUG 1402/1)</name>
    <name type="common">Anacystis nidulans</name>
    <dbReference type="NCBI Taxonomy" id="269084"/>
    <lineage>
        <taxon>Bacteria</taxon>
        <taxon>Bacillati</taxon>
        <taxon>Cyanobacteriota</taxon>
        <taxon>Cyanophyceae</taxon>
        <taxon>Synechococcales</taxon>
        <taxon>Synechococcaceae</taxon>
        <taxon>Synechococcus</taxon>
    </lineage>
</organism>
<dbReference type="InterPro" id="IPR020843">
    <property type="entry name" value="ER"/>
</dbReference>
<dbReference type="CDD" id="cd08272">
    <property type="entry name" value="MDR6"/>
    <property type="match status" value="1"/>
</dbReference>
<dbReference type="SUPFAM" id="SSF50129">
    <property type="entry name" value="GroES-like"/>
    <property type="match status" value="1"/>
</dbReference>
<dbReference type="AlphaFoldDB" id="A0A0H3K2K3"/>
<evidence type="ECO:0000256" key="2">
    <source>
        <dbReference type="ARBA" id="ARBA00023002"/>
    </source>
</evidence>
<dbReference type="Gene3D" id="3.90.180.10">
    <property type="entry name" value="Medium-chain alcohol dehydrogenases, catalytic domain"/>
    <property type="match status" value="1"/>
</dbReference>
<dbReference type="EMBL" id="AP008231">
    <property type="protein sequence ID" value="BAD79486.1"/>
    <property type="molecule type" value="Genomic_DNA"/>
</dbReference>
<dbReference type="Pfam" id="PF13602">
    <property type="entry name" value="ADH_zinc_N_2"/>
    <property type="match status" value="1"/>
</dbReference>
<dbReference type="SUPFAM" id="SSF51735">
    <property type="entry name" value="NAD(P)-binding Rossmann-fold domains"/>
    <property type="match status" value="1"/>
</dbReference>
<keyword evidence="2" id="KW-0560">Oxidoreductase</keyword>
<proteinExistence type="predicted"/>
<dbReference type="PANTHER" id="PTHR48106:SF18">
    <property type="entry name" value="QUINONE OXIDOREDUCTASE PIG3"/>
    <property type="match status" value="1"/>
</dbReference>
<evidence type="ECO:0000313" key="4">
    <source>
        <dbReference type="EMBL" id="BAD79486.1"/>
    </source>
</evidence>
<gene>
    <name evidence="4" type="ordered locus">syc1296_d</name>
</gene>
<dbReference type="InterPro" id="IPR036291">
    <property type="entry name" value="NAD(P)-bd_dom_sf"/>
</dbReference>
<name>A0A0H3K2K3_SYNP6</name>
<accession>A0A0H3K2K3</accession>
<dbReference type="PANTHER" id="PTHR48106">
    <property type="entry name" value="QUINONE OXIDOREDUCTASE PIG3-RELATED"/>
    <property type="match status" value="1"/>
</dbReference>